<reference evidence="1 2" key="1">
    <citation type="submission" date="2016-03" db="EMBL/GenBank/DDBJ databases">
        <title>EvidentialGene: Evidence-directed Construction of Genes on Genomes.</title>
        <authorList>
            <person name="Gilbert D.G."/>
            <person name="Choi J.-H."/>
            <person name="Mockaitis K."/>
            <person name="Colbourne J."/>
            <person name="Pfrender M."/>
        </authorList>
    </citation>
    <scope>NUCLEOTIDE SEQUENCE [LARGE SCALE GENOMIC DNA]</scope>
    <source>
        <strain evidence="1 2">Xinb3</strain>
        <tissue evidence="1">Complete organism</tissue>
    </source>
</reference>
<evidence type="ECO:0000313" key="1">
    <source>
        <dbReference type="EMBL" id="KZS09777.1"/>
    </source>
</evidence>
<sequence length="43" mass="4864">MRIKMDCGCIRTGTNSKGENLDEVDESFQNEIAKKQNKGRCES</sequence>
<dbReference type="EMBL" id="LRGB01001986">
    <property type="protein sequence ID" value="KZS09777.1"/>
    <property type="molecule type" value="Genomic_DNA"/>
</dbReference>
<name>A0A164SMX3_9CRUS</name>
<protein>
    <submittedName>
        <fullName evidence="1">Uncharacterized protein</fullName>
    </submittedName>
</protein>
<comment type="caution">
    <text evidence="1">The sequence shown here is derived from an EMBL/GenBank/DDBJ whole genome shotgun (WGS) entry which is preliminary data.</text>
</comment>
<accession>A0A164SMX3</accession>
<dbReference type="AlphaFoldDB" id="A0A164SMX3"/>
<organism evidence="1 2">
    <name type="scientific">Daphnia magna</name>
    <dbReference type="NCBI Taxonomy" id="35525"/>
    <lineage>
        <taxon>Eukaryota</taxon>
        <taxon>Metazoa</taxon>
        <taxon>Ecdysozoa</taxon>
        <taxon>Arthropoda</taxon>
        <taxon>Crustacea</taxon>
        <taxon>Branchiopoda</taxon>
        <taxon>Diplostraca</taxon>
        <taxon>Cladocera</taxon>
        <taxon>Anomopoda</taxon>
        <taxon>Daphniidae</taxon>
        <taxon>Daphnia</taxon>
    </lineage>
</organism>
<proteinExistence type="predicted"/>
<evidence type="ECO:0000313" key="2">
    <source>
        <dbReference type="Proteomes" id="UP000076858"/>
    </source>
</evidence>
<dbReference type="Proteomes" id="UP000076858">
    <property type="component" value="Unassembled WGS sequence"/>
</dbReference>
<gene>
    <name evidence="1" type="ORF">APZ42_025917</name>
</gene>
<keyword evidence="2" id="KW-1185">Reference proteome</keyword>